<dbReference type="EMBL" id="JAAVJB010000014">
    <property type="protein sequence ID" value="NJP65386.1"/>
    <property type="molecule type" value="Genomic_DNA"/>
</dbReference>
<dbReference type="PIRSF" id="PIRSF001134">
    <property type="entry name" value="Streptogrisin"/>
    <property type="match status" value="1"/>
</dbReference>
<reference evidence="10 11" key="1">
    <citation type="submission" date="2020-03" db="EMBL/GenBank/DDBJ databases">
        <title>Draft genome of Streptomyces sp. ventii, isolated from the Axial Seamount in the Pacific Ocean, and resequencing of the two type strains Streptomyces lonarensis strain NCL 716 and Streptomyces bohaiensis strain 11A07.</title>
        <authorList>
            <person name="Loughran R.M."/>
            <person name="Pfannmuller K.M."/>
            <person name="Wasson B.J."/>
            <person name="Deadmond M.C."/>
            <person name="Paddock B.E."/>
            <person name="Koyack M.J."/>
            <person name="Gallegos D.A."/>
            <person name="Mitchell E.A."/>
            <person name="Ushijima B."/>
            <person name="Saw J.H."/>
            <person name="Mcphail K.L."/>
            <person name="Videau P."/>
        </authorList>
    </citation>
    <scope>NUCLEOTIDE SEQUENCE [LARGE SCALE GENOMIC DNA]</scope>
    <source>
        <strain evidence="11">5675061</strain>
    </source>
</reference>
<keyword evidence="3 8" id="KW-0732">Signal</keyword>
<name>A0ABX1AHI2_9ACTN</name>
<dbReference type="CDD" id="cd21112">
    <property type="entry name" value="alphaLP-like"/>
    <property type="match status" value="1"/>
</dbReference>
<dbReference type="InterPro" id="IPR043504">
    <property type="entry name" value="Peptidase_S1_PA_chymotrypsin"/>
</dbReference>
<proteinExistence type="inferred from homology"/>
<evidence type="ECO:0000256" key="7">
    <source>
        <dbReference type="ARBA" id="ARBA00023157"/>
    </source>
</evidence>
<feature type="signal peptide" evidence="8">
    <location>
        <begin position="1"/>
        <end position="28"/>
    </location>
</feature>
<evidence type="ECO:0000313" key="11">
    <source>
        <dbReference type="Proteomes" id="UP000746503"/>
    </source>
</evidence>
<keyword evidence="2" id="KW-0645">Protease</keyword>
<evidence type="ECO:0000259" key="9">
    <source>
        <dbReference type="Pfam" id="PF02983"/>
    </source>
</evidence>
<protein>
    <submittedName>
        <fullName evidence="10">S1 family peptidase</fullName>
    </submittedName>
</protein>
<evidence type="ECO:0000256" key="8">
    <source>
        <dbReference type="SAM" id="SignalP"/>
    </source>
</evidence>
<organism evidence="10 11">
    <name type="scientific">Streptomyces spiramenti</name>
    <dbReference type="NCBI Taxonomy" id="2720606"/>
    <lineage>
        <taxon>Bacteria</taxon>
        <taxon>Bacillati</taxon>
        <taxon>Actinomycetota</taxon>
        <taxon>Actinomycetes</taxon>
        <taxon>Kitasatosporales</taxon>
        <taxon>Streptomycetaceae</taxon>
        <taxon>Streptomyces</taxon>
    </lineage>
</organism>
<keyword evidence="7" id="KW-1015">Disulfide bond</keyword>
<dbReference type="PRINTS" id="PR00861">
    <property type="entry name" value="ALYTICPTASE"/>
</dbReference>
<evidence type="ECO:0000256" key="4">
    <source>
        <dbReference type="ARBA" id="ARBA00022801"/>
    </source>
</evidence>
<dbReference type="Proteomes" id="UP000746503">
    <property type="component" value="Unassembled WGS sequence"/>
</dbReference>
<dbReference type="Gene3D" id="2.40.10.10">
    <property type="entry name" value="Trypsin-like serine proteases"/>
    <property type="match status" value="2"/>
</dbReference>
<dbReference type="Gene3D" id="3.30.300.50">
    <property type="match status" value="2"/>
</dbReference>
<evidence type="ECO:0000256" key="6">
    <source>
        <dbReference type="ARBA" id="ARBA00023145"/>
    </source>
</evidence>
<feature type="chain" id="PRO_5045146103" evidence="8">
    <location>
        <begin position="29"/>
        <end position="388"/>
    </location>
</feature>
<evidence type="ECO:0000256" key="2">
    <source>
        <dbReference type="ARBA" id="ARBA00022670"/>
    </source>
</evidence>
<keyword evidence="5" id="KW-0720">Serine protease</keyword>
<evidence type="ECO:0000256" key="5">
    <source>
        <dbReference type="ARBA" id="ARBA00022825"/>
    </source>
</evidence>
<accession>A0ABX1AHI2</accession>
<dbReference type="InterPro" id="IPR009003">
    <property type="entry name" value="Peptidase_S1_PA"/>
</dbReference>
<dbReference type="InterPro" id="IPR035070">
    <property type="entry name" value="Streptogrisin_prodomain"/>
</dbReference>
<feature type="domain" description="Peptidase S1A alpha-lytic prodomain" evidence="9">
    <location>
        <begin position="127"/>
        <end position="184"/>
    </location>
</feature>
<comment type="caution">
    <text evidence="10">The sequence shown here is derived from an EMBL/GenBank/DDBJ whole genome shotgun (WGS) entry which is preliminary data.</text>
</comment>
<dbReference type="SUPFAM" id="SSF50494">
    <property type="entry name" value="Trypsin-like serine proteases"/>
    <property type="match status" value="1"/>
</dbReference>
<dbReference type="RefSeq" id="WP_167931912.1">
    <property type="nucleotide sequence ID" value="NZ_JAAVJB010000014.1"/>
</dbReference>
<keyword evidence="4" id="KW-0378">Hydrolase</keyword>
<dbReference type="InterPro" id="IPR004236">
    <property type="entry name" value="Pept_S1_alpha_lytic"/>
</dbReference>
<sequence>MRLKGRTVAIGSALAASALALSLVPANASSELPSAETAKADALVEQLPAGMVDAMERDLGVPAAEVGTQLIAEHEAAVLEESLSEELSGYAGSWLVEGTTEHVVATTDRAEAAEITAAGATATVVEHSLADLEAVKDILDEAATTNPDSAAPVWYVDVTTNEVVVLASDVPAAEAFVEASGADASTVRVERSDESPQPFYDLVGGDAYYIGGGRCSIGFSVRQGSTPGFVTAGHCGSVGNATTGFNRVSQGTFRGSWFPGRDMAWVAVNSNWTPTSLVRNSGSGVRVTGSTQATVGSSICRSGSTTGWRCGTIQQHNTSVTYPQGTITGVTRTSACAQPGDSGGSFISGTQAQGVTSGGSGNCSIGGTTFHQPVNPILSQYGLTLVRS</sequence>
<keyword evidence="11" id="KW-1185">Reference proteome</keyword>
<evidence type="ECO:0000256" key="1">
    <source>
        <dbReference type="ARBA" id="ARBA00007664"/>
    </source>
</evidence>
<dbReference type="InterPro" id="IPR001316">
    <property type="entry name" value="Pept_S1A_streptogrisin"/>
</dbReference>
<dbReference type="Pfam" id="PF02983">
    <property type="entry name" value="Pro_Al_protease"/>
    <property type="match status" value="1"/>
</dbReference>
<keyword evidence="6" id="KW-0865">Zymogen</keyword>
<gene>
    <name evidence="10" type="ORF">HCJ92_03580</name>
</gene>
<evidence type="ECO:0000313" key="10">
    <source>
        <dbReference type="EMBL" id="NJP65386.1"/>
    </source>
</evidence>
<comment type="similarity">
    <text evidence="1">Belongs to the peptidase S1 family.</text>
</comment>
<evidence type="ECO:0000256" key="3">
    <source>
        <dbReference type="ARBA" id="ARBA00022729"/>
    </source>
</evidence>